<proteinExistence type="predicted"/>
<dbReference type="OrthoDB" id="2221953at2"/>
<gene>
    <name evidence="1" type="ORF">FOL01_0457</name>
</gene>
<dbReference type="InterPro" id="IPR021080">
    <property type="entry name" value="Minor_capsid_protein"/>
</dbReference>
<protein>
    <submittedName>
        <fullName evidence="1">Phage minor capsid protein</fullName>
    </submittedName>
</protein>
<sequence length="113" mass="12882">MADLAIHLNVGDVDQLLSHANKQKAKLDLTSQMGKDMEKYVPLRKGDLRANLTITPDRLSYGEVYARAQFYGTNGIVSFHNYTTPGTGPRWDRKASKDYMDSWIDTFKRGLRE</sequence>
<evidence type="ECO:0000313" key="1">
    <source>
        <dbReference type="EMBL" id="APS41316.1"/>
    </source>
</evidence>
<dbReference type="RefSeq" id="WP_075269154.1">
    <property type="nucleotide sequence ID" value="NZ_CP014332.1"/>
</dbReference>
<keyword evidence="2" id="KW-1185">Reference proteome</keyword>
<dbReference type="KEGG" id="wjo:FOL01_0457"/>
<accession>A0A1L6R9V6</accession>
<organism evidence="1 2">
    <name type="scientific">Weissella jogaejeotgali</name>
    <dbReference type="NCBI Taxonomy" id="1631871"/>
    <lineage>
        <taxon>Bacteria</taxon>
        <taxon>Bacillati</taxon>
        <taxon>Bacillota</taxon>
        <taxon>Bacilli</taxon>
        <taxon>Lactobacillales</taxon>
        <taxon>Lactobacillaceae</taxon>
        <taxon>Weissella</taxon>
    </lineage>
</organism>
<dbReference type="Proteomes" id="UP000185473">
    <property type="component" value="Chromosome"/>
</dbReference>
<name>A0A1L6R9V6_9LACO</name>
<evidence type="ECO:0000313" key="2">
    <source>
        <dbReference type="Proteomes" id="UP000185473"/>
    </source>
</evidence>
<dbReference type="AlphaFoldDB" id="A0A1L6R9V6"/>
<dbReference type="STRING" id="1631871.FOL01_0457"/>
<dbReference type="EMBL" id="CP014332">
    <property type="protein sequence ID" value="APS41316.1"/>
    <property type="molecule type" value="Genomic_DNA"/>
</dbReference>
<reference evidence="1 2" key="1">
    <citation type="submission" date="2016-02" db="EMBL/GenBank/DDBJ databases">
        <title>Complete Genome Sequence of Weissella jogaejeotgali FOL01.</title>
        <authorList>
            <person name="Lee J.-H."/>
            <person name="Ku H.-J."/>
        </authorList>
    </citation>
    <scope>NUCLEOTIDE SEQUENCE [LARGE SCALE GENOMIC DNA]</scope>
    <source>
        <strain evidence="1 2">FOL01</strain>
    </source>
</reference>
<dbReference type="Pfam" id="PF11114">
    <property type="entry name" value="Minor_capsid_2"/>
    <property type="match status" value="1"/>
</dbReference>